<dbReference type="AlphaFoldDB" id="A0A9W6C705"/>
<dbReference type="Pfam" id="PF12650">
    <property type="entry name" value="DUF3784"/>
    <property type="match status" value="1"/>
</dbReference>
<feature type="transmembrane region" description="Helical" evidence="1">
    <location>
        <begin position="56"/>
        <end position="74"/>
    </location>
</feature>
<reference evidence="2 3" key="1">
    <citation type="journal article" date="2023" name="Int. J. Syst. Evol. Microbiol.">
        <title>Sellimonas catena sp. nov., isolated from human faeces.</title>
        <authorList>
            <person name="Hisatomi A."/>
            <person name="Ohkuma M."/>
            <person name="Sakamoto M."/>
        </authorList>
    </citation>
    <scope>NUCLEOTIDE SEQUENCE [LARGE SCALE GENOMIC DNA]</scope>
    <source>
        <strain evidence="2 3">12EGH17</strain>
    </source>
</reference>
<keyword evidence="3" id="KW-1185">Reference proteome</keyword>
<accession>A0A9W6C705</accession>
<organism evidence="2 3">
    <name type="scientific">Sellimonas catena</name>
    <dbReference type="NCBI Taxonomy" id="2994035"/>
    <lineage>
        <taxon>Bacteria</taxon>
        <taxon>Bacillati</taxon>
        <taxon>Bacillota</taxon>
        <taxon>Clostridia</taxon>
        <taxon>Lachnospirales</taxon>
        <taxon>Lachnospiraceae</taxon>
        <taxon>Sellimonas</taxon>
    </lineage>
</organism>
<dbReference type="Proteomes" id="UP001145145">
    <property type="component" value="Unassembled WGS sequence"/>
</dbReference>
<keyword evidence="1" id="KW-0812">Transmembrane</keyword>
<dbReference type="InterPro" id="IPR017259">
    <property type="entry name" value="UCP037672"/>
</dbReference>
<proteinExistence type="predicted"/>
<evidence type="ECO:0000256" key="1">
    <source>
        <dbReference type="SAM" id="Phobius"/>
    </source>
</evidence>
<feature type="transmembrane region" description="Helical" evidence="1">
    <location>
        <begin position="12"/>
        <end position="35"/>
    </location>
</feature>
<sequence length="112" mass="12462">MKLSDVSSGPDWLIWILIIVLFAISVTLLSGHGSWMIAGYNTATKEEKAKYYEKRLCRTMGGGMAVITVLLFVMGMYEEKLPVEFAYVAIGIICVDVFVIMVLSSTICKKRS</sequence>
<evidence type="ECO:0008006" key="4">
    <source>
        <dbReference type="Google" id="ProtNLM"/>
    </source>
</evidence>
<gene>
    <name evidence="2" type="ORF">Selli1_09590</name>
</gene>
<keyword evidence="1" id="KW-1133">Transmembrane helix</keyword>
<name>A0A9W6C705_9FIRM</name>
<feature type="transmembrane region" description="Helical" evidence="1">
    <location>
        <begin position="86"/>
        <end position="108"/>
    </location>
</feature>
<evidence type="ECO:0000313" key="2">
    <source>
        <dbReference type="EMBL" id="GLG03785.1"/>
    </source>
</evidence>
<keyword evidence="1" id="KW-0472">Membrane</keyword>
<comment type="caution">
    <text evidence="2">The sequence shown here is derived from an EMBL/GenBank/DDBJ whole genome shotgun (WGS) entry which is preliminary data.</text>
</comment>
<dbReference type="EMBL" id="BSBO01000007">
    <property type="protein sequence ID" value="GLG03785.1"/>
    <property type="molecule type" value="Genomic_DNA"/>
</dbReference>
<evidence type="ECO:0000313" key="3">
    <source>
        <dbReference type="Proteomes" id="UP001145145"/>
    </source>
</evidence>
<dbReference type="RefSeq" id="WP_087252011.1">
    <property type="nucleotide sequence ID" value="NZ_BSBO01000007.1"/>
</dbReference>
<protein>
    <recommendedName>
        <fullName evidence="4">DUF3784 domain-containing protein</fullName>
    </recommendedName>
</protein>